<accession>A0AAC9L7Z6</accession>
<keyword evidence="3" id="KW-1185">Reference proteome</keyword>
<evidence type="ECO:0000313" key="3">
    <source>
        <dbReference type="Proteomes" id="UP000185511"/>
    </source>
</evidence>
<dbReference type="InterPro" id="IPR043917">
    <property type="entry name" value="DUF5753"/>
</dbReference>
<organism evidence="2 3">
    <name type="scientific">Actinoalloteichus fjordicus</name>
    <dbReference type="NCBI Taxonomy" id="1612552"/>
    <lineage>
        <taxon>Bacteria</taxon>
        <taxon>Bacillati</taxon>
        <taxon>Actinomycetota</taxon>
        <taxon>Actinomycetes</taxon>
        <taxon>Pseudonocardiales</taxon>
        <taxon>Pseudonocardiaceae</taxon>
        <taxon>Actinoalloteichus</taxon>
    </lineage>
</organism>
<sequence length="237" mass="25964">MELGQRIPTPEETSALLVALEIGGEEAAHVLALSRRATESRWWEVGAPGLPRQLKSWIGFEQDASAITDWSLDVVPGLLQTAAYAHAIIRLACSDPDELESRVAARLARQAILTRDTSIEYTAILDESVLRRSVGGRAVMAEQLRQLQRLGDRENITIHVTPLESREHLGLSGSYAVAHFDTGEPLVQIEHQRSAVILDDEDDVRQHVSSISTLVEMAMTSADSAAIIEHTAVEMEG</sequence>
<dbReference type="EMBL" id="CP016076">
    <property type="protein sequence ID" value="APU12777.1"/>
    <property type="molecule type" value="Genomic_DNA"/>
</dbReference>
<reference evidence="3" key="1">
    <citation type="submission" date="2016-06" db="EMBL/GenBank/DDBJ databases">
        <title>Complete genome sequence of Actinoalloteichus fjordicus DSM 46855 (=ADI127-17), type strain of the new species Actinoalloteichus fjordicus.</title>
        <authorList>
            <person name="Ruckert C."/>
            <person name="Nouioui I."/>
            <person name="Willmese J."/>
            <person name="van Wezel G."/>
            <person name="Klenk H.-P."/>
            <person name="Kalinowski J."/>
            <person name="Zotchev S.B."/>
        </authorList>
    </citation>
    <scope>NUCLEOTIDE SEQUENCE [LARGE SCALE GENOMIC DNA]</scope>
    <source>
        <strain evidence="3">ADI127-7</strain>
    </source>
</reference>
<feature type="domain" description="DUF5753" evidence="1">
    <location>
        <begin position="58"/>
        <end position="230"/>
    </location>
</feature>
<name>A0AAC9L7Z6_9PSEU</name>
<gene>
    <name evidence="2" type="ORF">UA74_03480</name>
</gene>
<proteinExistence type="predicted"/>
<dbReference type="AlphaFoldDB" id="A0AAC9L7Z6"/>
<dbReference type="Pfam" id="PF19054">
    <property type="entry name" value="DUF5753"/>
    <property type="match status" value="1"/>
</dbReference>
<dbReference type="KEGG" id="acad:UA74_03480"/>
<dbReference type="Proteomes" id="UP000185511">
    <property type="component" value="Chromosome"/>
</dbReference>
<evidence type="ECO:0000313" key="2">
    <source>
        <dbReference type="EMBL" id="APU12777.1"/>
    </source>
</evidence>
<protein>
    <recommendedName>
        <fullName evidence="1">DUF5753 domain-containing protein</fullName>
    </recommendedName>
</protein>
<evidence type="ECO:0000259" key="1">
    <source>
        <dbReference type="Pfam" id="PF19054"/>
    </source>
</evidence>